<evidence type="ECO:0000256" key="3">
    <source>
        <dbReference type="ARBA" id="ARBA00023239"/>
    </source>
</evidence>
<dbReference type="CDD" id="cd01362">
    <property type="entry name" value="Fumarase_classII"/>
    <property type="match status" value="1"/>
</dbReference>
<protein>
    <recommendedName>
        <fullName evidence="2">fumarate hydratase</fullName>
        <ecNumber evidence="2">4.2.1.2</ecNumber>
    </recommendedName>
</protein>
<gene>
    <name evidence="7" type="ORF">B0J11DRAFT_531027</name>
</gene>
<evidence type="ECO:0000256" key="4">
    <source>
        <dbReference type="ARBA" id="ARBA00056821"/>
    </source>
</evidence>
<dbReference type="PANTHER" id="PTHR11444">
    <property type="entry name" value="ASPARTATEAMMONIA/ARGININOSUCCINATE/ADENYLOSUCCINATE LYASE"/>
    <property type="match status" value="1"/>
</dbReference>
<dbReference type="AlphaFoldDB" id="A0A9P9DKA1"/>
<dbReference type="Pfam" id="PF00206">
    <property type="entry name" value="Lyase_1"/>
    <property type="match status" value="1"/>
</dbReference>
<dbReference type="EC" id="4.2.1.2" evidence="2"/>
<dbReference type="Gene3D" id="1.10.275.10">
    <property type="entry name" value="Fumarase/aspartase (N-terminal domain)"/>
    <property type="match status" value="1"/>
</dbReference>
<dbReference type="HAMAP" id="MF_00743">
    <property type="entry name" value="FumaraseC"/>
    <property type="match status" value="1"/>
</dbReference>
<comment type="function">
    <text evidence="4">Catalyzes the reversible stereospecific interconversion of fumarate to L-malate. In mitochondrion, catalyzes the hydration of fumarate to L-malate in the tricarboxylic acid (TCA) cycle to facilitate a transition step in the production of energy in the form of NADH. In cytoplasm and nucleus, involved in DNA repair in response to DNA damage: following DNA double-strand breaks (DSBs), translocates from the cytosol to the nucleus and promotes DNA repair by catalyzing the dehydration of L-malate to fumarate.</text>
</comment>
<dbReference type="InterPro" id="IPR022761">
    <property type="entry name" value="Fumarate_lyase_N"/>
</dbReference>
<dbReference type="FunFam" id="1.10.275.10:FF:000001">
    <property type="entry name" value="Fumarate hydratase, mitochondrial"/>
    <property type="match status" value="1"/>
</dbReference>
<name>A0A9P9DKA1_9PLEO</name>
<dbReference type="InterPro" id="IPR018951">
    <property type="entry name" value="Fumarase_C_C"/>
</dbReference>
<dbReference type="InterPro" id="IPR024083">
    <property type="entry name" value="Fumarase/histidase_N"/>
</dbReference>
<dbReference type="GO" id="GO:0004333">
    <property type="term" value="F:fumarate hydratase activity"/>
    <property type="evidence" value="ECO:0007669"/>
    <property type="project" value="UniProtKB-EC"/>
</dbReference>
<dbReference type="Gene3D" id="1.20.200.10">
    <property type="entry name" value="Fumarase/aspartase (Central domain)"/>
    <property type="match status" value="1"/>
</dbReference>
<accession>A0A9P9DKA1</accession>
<dbReference type="PANTHER" id="PTHR11444:SF1">
    <property type="entry name" value="FUMARATE HYDRATASE, MITOCHONDRIAL"/>
    <property type="match status" value="1"/>
</dbReference>
<dbReference type="OrthoDB" id="1738025at2759"/>
<dbReference type="InterPro" id="IPR005677">
    <property type="entry name" value="Fum_hydII"/>
</dbReference>
<dbReference type="Gene3D" id="1.10.40.30">
    <property type="entry name" value="Fumarase/aspartase (C-terminal domain)"/>
    <property type="match status" value="1"/>
</dbReference>
<evidence type="ECO:0000313" key="7">
    <source>
        <dbReference type="EMBL" id="KAH7122250.1"/>
    </source>
</evidence>
<dbReference type="PROSITE" id="PS00163">
    <property type="entry name" value="FUMARATE_LYASES"/>
    <property type="match status" value="1"/>
</dbReference>
<evidence type="ECO:0000259" key="6">
    <source>
        <dbReference type="Pfam" id="PF10415"/>
    </source>
</evidence>
<keyword evidence="3" id="KW-0456">Lyase</keyword>
<evidence type="ECO:0000259" key="5">
    <source>
        <dbReference type="Pfam" id="PF00206"/>
    </source>
</evidence>
<dbReference type="NCBIfam" id="TIGR00979">
    <property type="entry name" value="fumC_II"/>
    <property type="match status" value="1"/>
</dbReference>
<proteinExistence type="inferred from homology"/>
<evidence type="ECO:0000256" key="2">
    <source>
        <dbReference type="ARBA" id="ARBA00012921"/>
    </source>
</evidence>
<dbReference type="Proteomes" id="UP000700596">
    <property type="component" value="Unassembled WGS sequence"/>
</dbReference>
<evidence type="ECO:0000313" key="8">
    <source>
        <dbReference type="Proteomes" id="UP000700596"/>
    </source>
</evidence>
<dbReference type="FunFam" id="1.10.40.30:FF:000002">
    <property type="entry name" value="Fumarate hydratase class II"/>
    <property type="match status" value="1"/>
</dbReference>
<dbReference type="SUPFAM" id="SSF48557">
    <property type="entry name" value="L-aspartase-like"/>
    <property type="match status" value="1"/>
</dbReference>
<dbReference type="InterPro" id="IPR020557">
    <property type="entry name" value="Fumarate_lyase_CS"/>
</dbReference>
<dbReference type="PRINTS" id="PR00149">
    <property type="entry name" value="FUMRATELYASE"/>
</dbReference>
<dbReference type="InterPro" id="IPR000362">
    <property type="entry name" value="Fumarate_lyase_fam"/>
</dbReference>
<dbReference type="InterPro" id="IPR008948">
    <property type="entry name" value="L-Aspartase-like"/>
</dbReference>
<feature type="domain" description="Fumarase C C-terminal" evidence="6">
    <location>
        <begin position="485"/>
        <end position="538"/>
    </location>
</feature>
<dbReference type="Pfam" id="PF10415">
    <property type="entry name" value="FumaraseC_C"/>
    <property type="match status" value="1"/>
</dbReference>
<dbReference type="GO" id="GO:0006106">
    <property type="term" value="P:fumarate metabolic process"/>
    <property type="evidence" value="ECO:0007669"/>
    <property type="project" value="InterPro"/>
</dbReference>
<feature type="domain" description="Fumarate lyase N-terminal" evidence="5">
    <location>
        <begin position="88"/>
        <end position="419"/>
    </location>
</feature>
<evidence type="ECO:0000256" key="1">
    <source>
        <dbReference type="ARBA" id="ARBA00009084"/>
    </source>
</evidence>
<comment type="similarity">
    <text evidence="1">Belongs to the class-II fumarase/aspartase family. Fumarase subfamily.</text>
</comment>
<organism evidence="7 8">
    <name type="scientific">Dendryphion nanum</name>
    <dbReference type="NCBI Taxonomy" id="256645"/>
    <lineage>
        <taxon>Eukaryota</taxon>
        <taxon>Fungi</taxon>
        <taxon>Dikarya</taxon>
        <taxon>Ascomycota</taxon>
        <taxon>Pezizomycotina</taxon>
        <taxon>Dothideomycetes</taxon>
        <taxon>Pleosporomycetidae</taxon>
        <taxon>Pleosporales</taxon>
        <taxon>Torulaceae</taxon>
        <taxon>Dendryphion</taxon>
    </lineage>
</organism>
<sequence length="543" mass="58978">MFRSARSMLRRPAEVCAVRSLPHARMAACPSINHGARALSTTATSLRRPNPSSNPLTIRLNSFSAVPRRTFALTSRMASTRTESDAFGELQVPSDKYWGAQTERSLENFKINQPQDRMPPPIVRAFGILKGAAAKVNVKYGLDPKIGDAIQQAAEEVASLKLVDHFPLVVWQTGSGTQSNMNANEVISNRAIEILGGTMGSKKPVHPNDHVNMSASSNDTFPTVMHIAAVLDFEESLLPAIRTLRDALKAKADQFEKIIKIGRTHLQDATPLTLGQEFSGYVQQLDFGIERVQSSLPRLKMLAQGGTAVGTGINTFKGFAEDVAAEVSKATGHDFVTAPNKFEALAAHDAVVEASGQLNTLAVSLFKIAQDIRFLGSGPRCGLGELKLPENEPGSSIMPGKVNPTQCESLTMVCAQVFGNHTAVTFAGSQGNFELNVFKPVMIRNLLHSSRLLADGMKSFEKNLVEGLEADEKRITALLNESLMLVTCLNPVIGYDLASKTAKNAHKKGITLKQSAMELKVISEEDFDKYVRPELMINPAEKK</sequence>
<dbReference type="GO" id="GO:0006108">
    <property type="term" value="P:malate metabolic process"/>
    <property type="evidence" value="ECO:0007669"/>
    <property type="project" value="TreeGrafter"/>
</dbReference>
<dbReference type="GO" id="GO:0006099">
    <property type="term" value="P:tricarboxylic acid cycle"/>
    <property type="evidence" value="ECO:0007669"/>
    <property type="project" value="InterPro"/>
</dbReference>
<dbReference type="FunFam" id="1.20.200.10:FF:000001">
    <property type="entry name" value="Fumarate hydratase, mitochondrial"/>
    <property type="match status" value="1"/>
</dbReference>
<keyword evidence="8" id="KW-1185">Reference proteome</keyword>
<reference evidence="7" key="1">
    <citation type="journal article" date="2021" name="Nat. Commun.">
        <title>Genetic determinants of endophytism in the Arabidopsis root mycobiome.</title>
        <authorList>
            <person name="Mesny F."/>
            <person name="Miyauchi S."/>
            <person name="Thiergart T."/>
            <person name="Pickel B."/>
            <person name="Atanasova L."/>
            <person name="Karlsson M."/>
            <person name="Huettel B."/>
            <person name="Barry K.W."/>
            <person name="Haridas S."/>
            <person name="Chen C."/>
            <person name="Bauer D."/>
            <person name="Andreopoulos W."/>
            <person name="Pangilinan J."/>
            <person name="LaButti K."/>
            <person name="Riley R."/>
            <person name="Lipzen A."/>
            <person name="Clum A."/>
            <person name="Drula E."/>
            <person name="Henrissat B."/>
            <person name="Kohler A."/>
            <person name="Grigoriev I.V."/>
            <person name="Martin F.M."/>
            <person name="Hacquard S."/>
        </authorList>
    </citation>
    <scope>NUCLEOTIDE SEQUENCE</scope>
    <source>
        <strain evidence="7">MPI-CAGE-CH-0243</strain>
    </source>
</reference>
<dbReference type="EMBL" id="JAGMWT010000009">
    <property type="protein sequence ID" value="KAH7122250.1"/>
    <property type="molecule type" value="Genomic_DNA"/>
</dbReference>
<comment type="caution">
    <text evidence="7">The sequence shown here is derived from an EMBL/GenBank/DDBJ whole genome shotgun (WGS) entry which is preliminary data.</text>
</comment>
<dbReference type="GO" id="GO:0005739">
    <property type="term" value="C:mitochondrion"/>
    <property type="evidence" value="ECO:0007669"/>
    <property type="project" value="TreeGrafter"/>
</dbReference>